<dbReference type="Proteomes" id="UP000499080">
    <property type="component" value="Unassembled WGS sequence"/>
</dbReference>
<evidence type="ECO:0000313" key="1">
    <source>
        <dbReference type="EMBL" id="GBM83167.1"/>
    </source>
</evidence>
<protein>
    <submittedName>
        <fullName evidence="1">Uncharacterized protein</fullName>
    </submittedName>
</protein>
<name>A0A4Y2IZ92_ARAVE</name>
<keyword evidence="2" id="KW-1185">Reference proteome</keyword>
<organism evidence="1 2">
    <name type="scientific">Araneus ventricosus</name>
    <name type="common">Orbweaver spider</name>
    <name type="synonym">Epeira ventricosa</name>
    <dbReference type="NCBI Taxonomy" id="182803"/>
    <lineage>
        <taxon>Eukaryota</taxon>
        <taxon>Metazoa</taxon>
        <taxon>Ecdysozoa</taxon>
        <taxon>Arthropoda</taxon>
        <taxon>Chelicerata</taxon>
        <taxon>Arachnida</taxon>
        <taxon>Araneae</taxon>
        <taxon>Araneomorphae</taxon>
        <taxon>Entelegynae</taxon>
        <taxon>Araneoidea</taxon>
        <taxon>Araneidae</taxon>
        <taxon>Araneus</taxon>
    </lineage>
</organism>
<sequence>MKSLANTENIIQCNRIYSFFFKYQQLVRLVGWMLRFKHNCLCTKEEITRGELTSSEFHEAELKLVSMIQQESFEGEDDKKLKGLAVFVDEDKILRVKTQIVNGRDKIDFRKPMLLP</sequence>
<reference evidence="1 2" key="1">
    <citation type="journal article" date="2019" name="Sci. Rep.">
        <title>Orb-weaving spider Araneus ventricosus genome elucidates the spidroin gene catalogue.</title>
        <authorList>
            <person name="Kono N."/>
            <person name="Nakamura H."/>
            <person name="Ohtoshi R."/>
            <person name="Moran D.A.P."/>
            <person name="Shinohara A."/>
            <person name="Yoshida Y."/>
            <person name="Fujiwara M."/>
            <person name="Mori M."/>
            <person name="Tomita M."/>
            <person name="Arakawa K."/>
        </authorList>
    </citation>
    <scope>NUCLEOTIDE SEQUENCE [LARGE SCALE GENOMIC DNA]</scope>
</reference>
<dbReference type="AlphaFoldDB" id="A0A4Y2IZ92"/>
<dbReference type="OrthoDB" id="6428494at2759"/>
<gene>
    <name evidence="1" type="ORF">AVEN_43665_1</name>
</gene>
<evidence type="ECO:0000313" key="2">
    <source>
        <dbReference type="Proteomes" id="UP000499080"/>
    </source>
</evidence>
<comment type="caution">
    <text evidence="1">The sequence shown here is derived from an EMBL/GenBank/DDBJ whole genome shotgun (WGS) entry which is preliminary data.</text>
</comment>
<proteinExistence type="predicted"/>
<accession>A0A4Y2IZ92</accession>
<dbReference type="EMBL" id="BGPR01003061">
    <property type="protein sequence ID" value="GBM83167.1"/>
    <property type="molecule type" value="Genomic_DNA"/>
</dbReference>